<proteinExistence type="inferred from homology"/>
<evidence type="ECO:0000313" key="3">
    <source>
        <dbReference type="EMBL" id="PIT94557.1"/>
    </source>
</evidence>
<dbReference type="Proteomes" id="UP000228900">
    <property type="component" value="Unassembled WGS sequence"/>
</dbReference>
<dbReference type="Gene3D" id="1.10.510.10">
    <property type="entry name" value="Transferase(Phosphotransferase) domain 1"/>
    <property type="match status" value="1"/>
</dbReference>
<evidence type="ECO:0000256" key="1">
    <source>
        <dbReference type="ARBA" id="ARBA00009670"/>
    </source>
</evidence>
<dbReference type="InterPro" id="IPR004147">
    <property type="entry name" value="ABC1_dom"/>
</dbReference>
<dbReference type="InterPro" id="IPR011009">
    <property type="entry name" value="Kinase-like_dom_sf"/>
</dbReference>
<organism evidence="3 4">
    <name type="scientific">Candidatus Falkowbacteria bacterium CG10_big_fil_rev_8_21_14_0_10_39_9</name>
    <dbReference type="NCBI Taxonomy" id="1974566"/>
    <lineage>
        <taxon>Bacteria</taxon>
        <taxon>Candidatus Falkowiibacteriota</taxon>
    </lineage>
</organism>
<feature type="domain" description="ABC1 atypical kinase-like" evidence="2">
    <location>
        <begin position="3"/>
        <end position="187"/>
    </location>
</feature>
<gene>
    <name evidence="3" type="ORF">COT98_03140</name>
</gene>
<reference evidence="4" key="1">
    <citation type="submission" date="2017-09" db="EMBL/GenBank/DDBJ databases">
        <title>Depth-based differentiation of microbial function through sediment-hosted aquifers and enrichment of novel symbionts in the deep terrestrial subsurface.</title>
        <authorList>
            <person name="Probst A.J."/>
            <person name="Ladd B."/>
            <person name="Jarett J.K."/>
            <person name="Geller-Mcgrath D.E."/>
            <person name="Sieber C.M.K."/>
            <person name="Emerson J.B."/>
            <person name="Anantharaman K."/>
            <person name="Thomas B.C."/>
            <person name="Malmstrom R."/>
            <person name="Stieglmeier M."/>
            <person name="Klingl A."/>
            <person name="Woyke T."/>
            <person name="Ryan C.M."/>
            <person name="Banfield J.F."/>
        </authorList>
    </citation>
    <scope>NUCLEOTIDE SEQUENCE [LARGE SCALE GENOMIC DNA]</scope>
</reference>
<comment type="similarity">
    <text evidence="1">Belongs to the protein kinase superfamily. ADCK protein kinase family.</text>
</comment>
<evidence type="ECO:0000313" key="4">
    <source>
        <dbReference type="Proteomes" id="UP000228900"/>
    </source>
</evidence>
<dbReference type="PANTHER" id="PTHR10566:SF113">
    <property type="entry name" value="PROTEIN ACTIVITY OF BC1 COMPLEX KINASE 7, CHLOROPLASTIC"/>
    <property type="match status" value="1"/>
</dbReference>
<feature type="non-terminal residue" evidence="3">
    <location>
        <position position="190"/>
    </location>
</feature>
<name>A0A2M6WP30_9BACT</name>
<dbReference type="InterPro" id="IPR050154">
    <property type="entry name" value="UbiB_kinase"/>
</dbReference>
<dbReference type="AlphaFoldDB" id="A0A2M6WP30"/>
<keyword evidence="3" id="KW-0830">Ubiquinone</keyword>
<dbReference type="Pfam" id="PF03109">
    <property type="entry name" value="ABC1"/>
    <property type="match status" value="1"/>
</dbReference>
<dbReference type="PANTHER" id="PTHR10566">
    <property type="entry name" value="CHAPERONE-ACTIVITY OF BC1 COMPLEX CABC1 -RELATED"/>
    <property type="match status" value="1"/>
</dbReference>
<protein>
    <submittedName>
        <fullName evidence="3">Ubiquinone biosynthesis protein</fullName>
    </submittedName>
</protein>
<dbReference type="SUPFAM" id="SSF56112">
    <property type="entry name" value="Protein kinase-like (PK-like)"/>
    <property type="match status" value="1"/>
</dbReference>
<evidence type="ECO:0000259" key="2">
    <source>
        <dbReference type="Pfam" id="PF03109"/>
    </source>
</evidence>
<dbReference type="CDD" id="cd05121">
    <property type="entry name" value="ABC1_ADCK3-like"/>
    <property type="match status" value="1"/>
</dbReference>
<sequence>MWIVKVQRPGIKETITSDISILSFLANVLESQIPEARIIGPTRIVDEFFKTMELEMNYTVEMNNARRIAENFSKETGIVIPKVYPEMTTDKVLVMEKLNGIRFSDIESIKNGPFDNKELVKVGVEALFKMIMEDGLFHGDLHAGNLFALPGNRIGIIDFGMMGRLSQKSQDHLLKMFVAIVDEDFESLCY</sequence>
<dbReference type="EMBL" id="PFAQ01000044">
    <property type="protein sequence ID" value="PIT94557.1"/>
    <property type="molecule type" value="Genomic_DNA"/>
</dbReference>
<comment type="caution">
    <text evidence="3">The sequence shown here is derived from an EMBL/GenBank/DDBJ whole genome shotgun (WGS) entry which is preliminary data.</text>
</comment>
<accession>A0A2M6WP30</accession>